<comment type="caution">
    <text evidence="2">The sequence shown here is derived from an EMBL/GenBank/DDBJ whole genome shotgun (WGS) entry which is preliminary data.</text>
</comment>
<sequence length="124" mass="13513">MLRRNHTALAYNPQADKLHPSVSPALARAFDGFFGPPAREPRTSTPSASPPTRRNHSALAPTPCPGVPPEMKRAFDGFFGPPVREEAAAPASARSDRRSIETLPPYEPPEVRSPLPVYSILGRY</sequence>
<dbReference type="EMBL" id="CAJMWW010000089">
    <property type="protein sequence ID" value="CAE6437853.1"/>
    <property type="molecule type" value="Genomic_DNA"/>
</dbReference>
<dbReference type="AlphaFoldDB" id="A0A8H3AQD9"/>
<dbReference type="OrthoDB" id="10262250at2759"/>
<feature type="region of interest" description="Disordered" evidence="1">
    <location>
        <begin position="80"/>
        <end position="112"/>
    </location>
</feature>
<feature type="compositionally biased region" description="Low complexity" evidence="1">
    <location>
        <begin position="43"/>
        <end position="52"/>
    </location>
</feature>
<evidence type="ECO:0000313" key="3">
    <source>
        <dbReference type="Proteomes" id="UP000663841"/>
    </source>
</evidence>
<protein>
    <submittedName>
        <fullName evidence="2">Uncharacterized protein</fullName>
    </submittedName>
</protein>
<organism evidence="2 3">
    <name type="scientific">Rhizoctonia solani</name>
    <dbReference type="NCBI Taxonomy" id="456999"/>
    <lineage>
        <taxon>Eukaryota</taxon>
        <taxon>Fungi</taxon>
        <taxon>Dikarya</taxon>
        <taxon>Basidiomycota</taxon>
        <taxon>Agaricomycotina</taxon>
        <taxon>Agaricomycetes</taxon>
        <taxon>Cantharellales</taxon>
        <taxon>Ceratobasidiaceae</taxon>
        <taxon>Rhizoctonia</taxon>
    </lineage>
</organism>
<accession>A0A8H3AQD9</accession>
<gene>
    <name evidence="2" type="ORF">RDB_LOCUS86999</name>
</gene>
<name>A0A8H3AQD9_9AGAM</name>
<dbReference type="Proteomes" id="UP000663841">
    <property type="component" value="Unassembled WGS sequence"/>
</dbReference>
<reference evidence="2" key="1">
    <citation type="submission" date="2021-01" db="EMBL/GenBank/DDBJ databases">
        <authorList>
            <person name="Kaushik A."/>
        </authorList>
    </citation>
    <scope>NUCLEOTIDE SEQUENCE</scope>
    <source>
        <strain evidence="2">AG3-T5</strain>
    </source>
</reference>
<evidence type="ECO:0000256" key="1">
    <source>
        <dbReference type="SAM" id="MobiDB-lite"/>
    </source>
</evidence>
<feature type="region of interest" description="Disordered" evidence="1">
    <location>
        <begin position="29"/>
        <end position="68"/>
    </location>
</feature>
<evidence type="ECO:0000313" key="2">
    <source>
        <dbReference type="EMBL" id="CAE6437853.1"/>
    </source>
</evidence>
<proteinExistence type="predicted"/>